<evidence type="ECO:0000256" key="3">
    <source>
        <dbReference type="ARBA" id="ARBA00022723"/>
    </source>
</evidence>
<dbReference type="GO" id="GO:0046872">
    <property type="term" value="F:metal ion binding"/>
    <property type="evidence" value="ECO:0007669"/>
    <property type="project" value="UniProtKB-KW"/>
</dbReference>
<proteinExistence type="predicted"/>
<dbReference type="GO" id="GO:0016301">
    <property type="term" value="F:kinase activity"/>
    <property type="evidence" value="ECO:0007669"/>
    <property type="project" value="UniProtKB-KW"/>
</dbReference>
<reference evidence="10" key="1">
    <citation type="submission" date="2024-07" db="EMBL/GenBank/DDBJ databases">
        <title>Two chromosome-level genome assemblies of Korean endemic species Abeliophyllum distichum and Forsythia ovata (Oleaceae).</title>
        <authorList>
            <person name="Jang H."/>
        </authorList>
    </citation>
    <scope>NUCLEOTIDE SEQUENCE [LARGE SCALE GENOMIC DNA]</scope>
</reference>
<dbReference type="AlphaFoldDB" id="A0ABD1W0S1"/>
<name>A0ABD1W0S1_9LAMI</name>
<evidence type="ECO:0000256" key="5">
    <source>
        <dbReference type="ARBA" id="ARBA00022777"/>
    </source>
</evidence>
<evidence type="ECO:0000256" key="1">
    <source>
        <dbReference type="ARBA" id="ARBA00001946"/>
    </source>
</evidence>
<evidence type="ECO:0000313" key="10">
    <source>
        <dbReference type="Proteomes" id="UP001604336"/>
    </source>
</evidence>
<dbReference type="Pfam" id="PF22973">
    <property type="entry name" value="GWD1_pHisD"/>
    <property type="match status" value="1"/>
</dbReference>
<accession>A0ABD1W0S1</accession>
<evidence type="ECO:0000259" key="8">
    <source>
        <dbReference type="Pfam" id="PF22973"/>
    </source>
</evidence>
<dbReference type="EMBL" id="JBFOLK010000001">
    <property type="protein sequence ID" value="KAL2543229.1"/>
    <property type="molecule type" value="Genomic_DNA"/>
</dbReference>
<dbReference type="InterPro" id="IPR054481">
    <property type="entry name" value="GWD1_pHisD"/>
</dbReference>
<comment type="caution">
    <text evidence="9">The sequence shown here is derived from an EMBL/GenBank/DDBJ whole genome shotgun (WGS) entry which is preliminary data.</text>
</comment>
<dbReference type="Proteomes" id="UP001604336">
    <property type="component" value="Unassembled WGS sequence"/>
</dbReference>
<keyword evidence="10" id="KW-1185">Reference proteome</keyword>
<protein>
    <submittedName>
        <fullName evidence="9">Alpha-glucan water dikinase 1</fullName>
    </submittedName>
</protein>
<evidence type="ECO:0000256" key="6">
    <source>
        <dbReference type="ARBA" id="ARBA00022840"/>
    </source>
</evidence>
<keyword evidence="2" id="KW-0808">Transferase</keyword>
<dbReference type="GO" id="GO:0005524">
    <property type="term" value="F:ATP binding"/>
    <property type="evidence" value="ECO:0007669"/>
    <property type="project" value="UniProtKB-KW"/>
</dbReference>
<keyword evidence="5" id="KW-0418">Kinase</keyword>
<keyword evidence="6" id="KW-0067">ATP-binding</keyword>
<evidence type="ECO:0000313" key="9">
    <source>
        <dbReference type="EMBL" id="KAL2543229.1"/>
    </source>
</evidence>
<evidence type="ECO:0000256" key="4">
    <source>
        <dbReference type="ARBA" id="ARBA00022741"/>
    </source>
</evidence>
<keyword evidence="7" id="KW-0460">Magnesium</keyword>
<dbReference type="PANTHER" id="PTHR46999">
    <property type="entry name" value="ALPHA-GLUCAN WATER DIKINASE 1, CHLOROPLASTIC-RELATED"/>
    <property type="match status" value="1"/>
</dbReference>
<keyword evidence="3" id="KW-0479">Metal-binding</keyword>
<dbReference type="PANTHER" id="PTHR46999:SF1">
    <property type="entry name" value="ALPHA-GLUCAN WATER DIKINASE 1, CHLOROPLASTIC"/>
    <property type="match status" value="1"/>
</dbReference>
<feature type="domain" description="Alpha-glucan water dikinase phosphohistidine-like" evidence="8">
    <location>
        <begin position="65"/>
        <end position="140"/>
    </location>
</feature>
<organism evidence="9 10">
    <name type="scientific">Abeliophyllum distichum</name>
    <dbReference type="NCBI Taxonomy" id="126358"/>
    <lineage>
        <taxon>Eukaryota</taxon>
        <taxon>Viridiplantae</taxon>
        <taxon>Streptophyta</taxon>
        <taxon>Embryophyta</taxon>
        <taxon>Tracheophyta</taxon>
        <taxon>Spermatophyta</taxon>
        <taxon>Magnoliopsida</taxon>
        <taxon>eudicotyledons</taxon>
        <taxon>Gunneridae</taxon>
        <taxon>Pentapetalae</taxon>
        <taxon>asterids</taxon>
        <taxon>lamiids</taxon>
        <taxon>Lamiales</taxon>
        <taxon>Oleaceae</taxon>
        <taxon>Forsythieae</taxon>
        <taxon>Abeliophyllum</taxon>
    </lineage>
</organism>
<evidence type="ECO:0000256" key="2">
    <source>
        <dbReference type="ARBA" id="ARBA00022679"/>
    </source>
</evidence>
<sequence length="170" mass="18477">MYHQLMQPSAEYLGSRLGVDEWAINIFTEEIIRAGSAASLSSLLNRLDPILRQTAHLGSWQQNLLEGEEEIPDGVVAVLTPDMPDVLSHVSVRARNSKVCFATCFDPNLLAGIQANEGKLLQLKPTSADVVYSVVKEDELTSSTNSSEVASSPSVTLIRKQFGGRYAISS</sequence>
<gene>
    <name evidence="9" type="ORF">Adt_04207</name>
</gene>
<comment type="cofactor">
    <cofactor evidence="1">
        <name>Mg(2+)</name>
        <dbReference type="ChEBI" id="CHEBI:18420"/>
    </cofactor>
</comment>
<evidence type="ECO:0000256" key="7">
    <source>
        <dbReference type="ARBA" id="ARBA00022842"/>
    </source>
</evidence>
<keyword evidence="4" id="KW-0547">Nucleotide-binding</keyword>